<reference evidence="2 3" key="1">
    <citation type="journal article" date="2014" name="Genome Announc.">
        <title>Draft Genome Sequence of the Iron-Oxidizing, Acidophilic, and Halotolerant 'Thiobacillus prosperus' Type Strain DSM 5130.</title>
        <authorList>
            <person name="Ossandon F.J."/>
            <person name="Cardenas J.P."/>
            <person name="Corbett M."/>
            <person name="Quatrini R."/>
            <person name="Holmes D.S."/>
            <person name="Watkin E."/>
        </authorList>
    </citation>
    <scope>NUCLEOTIDE SEQUENCE [LARGE SCALE GENOMIC DNA]</scope>
    <source>
        <strain evidence="2 3">DSM 5130</strain>
    </source>
</reference>
<keyword evidence="1" id="KW-1133">Transmembrane helix</keyword>
<keyword evidence="1" id="KW-0812">Transmembrane</keyword>
<keyword evidence="1" id="KW-0472">Membrane</keyword>
<comment type="caution">
    <text evidence="2">The sequence shown here is derived from an EMBL/GenBank/DDBJ whole genome shotgun (WGS) entry which is preliminary data.</text>
</comment>
<dbReference type="AlphaFoldDB" id="A0A1A6C8P9"/>
<dbReference type="Proteomes" id="UP000029273">
    <property type="component" value="Unassembled WGS sequence"/>
</dbReference>
<gene>
    <name evidence="2" type="ORF">Thpro_020659</name>
</gene>
<feature type="transmembrane region" description="Helical" evidence="1">
    <location>
        <begin position="40"/>
        <end position="63"/>
    </location>
</feature>
<dbReference type="RefSeq" id="WP_038086646.1">
    <property type="nucleotide sequence ID" value="NZ_JQSG02000001.1"/>
</dbReference>
<evidence type="ECO:0000256" key="1">
    <source>
        <dbReference type="SAM" id="Phobius"/>
    </source>
</evidence>
<protein>
    <submittedName>
        <fullName evidence="2">Uncharacterized protein</fullName>
    </submittedName>
</protein>
<evidence type="ECO:0000313" key="2">
    <source>
        <dbReference type="EMBL" id="OBS10943.1"/>
    </source>
</evidence>
<evidence type="ECO:0000313" key="3">
    <source>
        <dbReference type="Proteomes" id="UP000029273"/>
    </source>
</evidence>
<proteinExistence type="predicted"/>
<name>A0A1A6C8P9_9GAMM</name>
<organism evidence="2 3">
    <name type="scientific">Acidihalobacter prosperus</name>
    <dbReference type="NCBI Taxonomy" id="160660"/>
    <lineage>
        <taxon>Bacteria</taxon>
        <taxon>Pseudomonadati</taxon>
        <taxon>Pseudomonadota</taxon>
        <taxon>Gammaproteobacteria</taxon>
        <taxon>Chromatiales</taxon>
        <taxon>Ectothiorhodospiraceae</taxon>
        <taxon>Acidihalobacter</taxon>
    </lineage>
</organism>
<dbReference type="EMBL" id="JQSG02000001">
    <property type="protein sequence ID" value="OBS10943.1"/>
    <property type="molecule type" value="Genomic_DNA"/>
</dbReference>
<accession>A0A1A6C8P9</accession>
<sequence length="68" mass="7118">MSILRLGVALWLALVAAGLLLAGLLLLAWGFERWLSAHLGPVASLLLTGGTLLLSAGGIGWLASRRIR</sequence>
<keyword evidence="3" id="KW-1185">Reference proteome</keyword>